<proteinExistence type="predicted"/>
<dbReference type="OrthoDB" id="9785372at2"/>
<dbReference type="CDD" id="cd05244">
    <property type="entry name" value="BVR-B_like_SDR_a"/>
    <property type="match status" value="1"/>
</dbReference>
<reference evidence="2 3" key="1">
    <citation type="submission" date="2019-10" db="EMBL/GenBank/DDBJ databases">
        <authorList>
            <person name="Dong K."/>
        </authorList>
    </citation>
    <scope>NUCLEOTIDE SEQUENCE [LARGE SCALE GENOMIC DNA]</scope>
    <source>
        <strain evidence="2 3">DSM 28960</strain>
    </source>
</reference>
<evidence type="ECO:0000313" key="3">
    <source>
        <dbReference type="Proteomes" id="UP000439550"/>
    </source>
</evidence>
<evidence type="ECO:0000259" key="1">
    <source>
        <dbReference type="Pfam" id="PF13460"/>
    </source>
</evidence>
<keyword evidence="3" id="KW-1185">Reference proteome</keyword>
<accession>A0A7X1Z9I5</accession>
<organism evidence="2 3">
    <name type="scientific">Lactococcus hircilactis</name>
    <dbReference type="NCBI Taxonomy" id="1494462"/>
    <lineage>
        <taxon>Bacteria</taxon>
        <taxon>Bacillati</taxon>
        <taxon>Bacillota</taxon>
        <taxon>Bacilli</taxon>
        <taxon>Lactobacillales</taxon>
        <taxon>Streptococcaceae</taxon>
        <taxon>Lactococcus</taxon>
    </lineage>
</organism>
<dbReference type="AlphaFoldDB" id="A0A7X1Z9I5"/>
<sequence length="211" mass="23411">MKIAIISASGKAGKMIFDESQKRGHEVTAIIRDKNKAAQFKENVLIRDIFDLEAKDLDGFDVIVDAFGAYAPEQLHLHTKVIEKLSVLLNGKKQRLIVVGGAGSLYVTKEHSTQLFETPDFPDAFKPLAQAQSQALDLLRTFSGVNWTFISPAATFNYDGEKTGKYLLSGEEFTVNQENESQISYADYAIALVDEIEQAQHNKSRISVLAQ</sequence>
<dbReference type="PANTHER" id="PTHR43355:SF2">
    <property type="entry name" value="FLAVIN REDUCTASE (NADPH)"/>
    <property type="match status" value="1"/>
</dbReference>
<comment type="caution">
    <text evidence="2">The sequence shown here is derived from an EMBL/GenBank/DDBJ whole genome shotgun (WGS) entry which is preliminary data.</text>
</comment>
<dbReference type="EMBL" id="WITJ01000005">
    <property type="protein sequence ID" value="MQW39256.1"/>
    <property type="molecule type" value="Genomic_DNA"/>
</dbReference>
<gene>
    <name evidence="2" type="ORF">GHI93_04795</name>
</gene>
<protein>
    <submittedName>
        <fullName evidence="2">NAD(P)H-binding protein</fullName>
    </submittedName>
</protein>
<feature type="domain" description="NAD(P)-binding" evidence="1">
    <location>
        <begin position="8"/>
        <end position="194"/>
    </location>
</feature>
<dbReference type="Pfam" id="PF13460">
    <property type="entry name" value="NAD_binding_10"/>
    <property type="match status" value="1"/>
</dbReference>
<dbReference type="InterPro" id="IPR036291">
    <property type="entry name" value="NAD(P)-bd_dom_sf"/>
</dbReference>
<dbReference type="InterPro" id="IPR051606">
    <property type="entry name" value="Polyketide_Oxido-like"/>
</dbReference>
<dbReference type="RefSeq" id="WP_153495930.1">
    <property type="nucleotide sequence ID" value="NZ_CBCRWP010000005.1"/>
</dbReference>
<dbReference type="InterPro" id="IPR016040">
    <property type="entry name" value="NAD(P)-bd_dom"/>
</dbReference>
<dbReference type="PANTHER" id="PTHR43355">
    <property type="entry name" value="FLAVIN REDUCTASE (NADPH)"/>
    <property type="match status" value="1"/>
</dbReference>
<name>A0A7X1Z9I5_9LACT</name>
<dbReference type="GO" id="GO:0016646">
    <property type="term" value="F:oxidoreductase activity, acting on the CH-NH group of donors, NAD or NADP as acceptor"/>
    <property type="evidence" value="ECO:0007669"/>
    <property type="project" value="TreeGrafter"/>
</dbReference>
<dbReference type="Gene3D" id="3.40.50.720">
    <property type="entry name" value="NAD(P)-binding Rossmann-like Domain"/>
    <property type="match status" value="1"/>
</dbReference>
<evidence type="ECO:0000313" key="2">
    <source>
        <dbReference type="EMBL" id="MQW39256.1"/>
    </source>
</evidence>
<dbReference type="SUPFAM" id="SSF51735">
    <property type="entry name" value="NAD(P)-binding Rossmann-fold domains"/>
    <property type="match status" value="1"/>
</dbReference>
<dbReference type="Proteomes" id="UP000439550">
    <property type="component" value="Unassembled WGS sequence"/>
</dbReference>